<dbReference type="EMBL" id="CAJNOC010001774">
    <property type="protein sequence ID" value="CAF0890143.1"/>
    <property type="molecule type" value="Genomic_DNA"/>
</dbReference>
<feature type="coiled-coil region" evidence="1">
    <location>
        <begin position="540"/>
        <end position="644"/>
    </location>
</feature>
<dbReference type="PANTHER" id="PTHR14926:SF1">
    <property type="entry name" value="M-PHASE PHOSPHOPROTEIN 9"/>
    <property type="match status" value="1"/>
</dbReference>
<feature type="region of interest" description="Disordered" evidence="2">
    <location>
        <begin position="646"/>
        <end position="673"/>
    </location>
</feature>
<dbReference type="Proteomes" id="UP000663879">
    <property type="component" value="Unassembled WGS sequence"/>
</dbReference>
<gene>
    <name evidence="3" type="ORF">OXX778_LOCUS10866</name>
</gene>
<protein>
    <submittedName>
        <fullName evidence="3">Uncharacterized protein</fullName>
    </submittedName>
</protein>
<keyword evidence="1" id="KW-0175">Coiled coil</keyword>
<dbReference type="OrthoDB" id="6288856at2759"/>
<feature type="compositionally biased region" description="Polar residues" evidence="2">
    <location>
        <begin position="686"/>
        <end position="726"/>
    </location>
</feature>
<feature type="coiled-coil region" evidence="1">
    <location>
        <begin position="839"/>
        <end position="896"/>
    </location>
</feature>
<reference evidence="3" key="1">
    <citation type="submission" date="2021-02" db="EMBL/GenBank/DDBJ databases">
        <authorList>
            <person name="Nowell W R."/>
        </authorList>
    </citation>
    <scope>NUCLEOTIDE SEQUENCE</scope>
    <source>
        <strain evidence="3">Ploen Becks lab</strain>
    </source>
</reference>
<feature type="coiled-coil region" evidence="1">
    <location>
        <begin position="324"/>
        <end position="351"/>
    </location>
</feature>
<name>A0A813YXF5_9BILA</name>
<keyword evidence="4" id="KW-1185">Reference proteome</keyword>
<feature type="non-terminal residue" evidence="3">
    <location>
        <position position="1"/>
    </location>
</feature>
<comment type="caution">
    <text evidence="3">The sequence shown here is derived from an EMBL/GenBank/DDBJ whole genome shotgun (WGS) entry which is preliminary data.</text>
</comment>
<evidence type="ECO:0000313" key="4">
    <source>
        <dbReference type="Proteomes" id="UP000663879"/>
    </source>
</evidence>
<dbReference type="AlphaFoldDB" id="A0A813YXF5"/>
<sequence>KLFPMSRRIFLNAAEPQGFPFIFGHPYFQAANSDDLNEVYEIHNPGSDLNLSKDNLSHDSEIDDMDTKELVDKNEKYATSLSSDRLRIDPNYKWLLKDLHLNNDTRVIDVTDILEDNNNENRVENEIETDKKETIEEKIELKNAESELKTEKDMDVIEQENDPVQLFYPQNSINDTSRDLDDETINTNETLEAKDFSDDDHKDDHYTIEKLYAKLVKPVNDAQNETLDESDYENESVISEENNQFQNETPCESDNEEPIKKNSKFSKSFEVSLSSMDNLIDRIDNGMKLKRNKAPEKCEKESSSNKILSENSEEGSSKIVESLKQEWSNMFNKLENDYKNKLDEQQKLNDMKLKSLHEEIKKSMVEQEKILFKKINPDVQKEFVEEKKVDLKSTIVVSDVSNKSLLVDVSTSTSDMLINSSTLTDNAKYISNLRAELKAKHSRHVQDLRDYYDKEIEDLRKKIEIYESKFGTDIENADTFENRENELKMKYEQLSSINTDLKESNASLIHKLEECNDHINYLKQENYELSNNFGQVISKLKYAEDKIKNLQEGYDNLEAQLGESLKVQDNFGRELQIEKRNLIKKVQENEDLQMNIKYYEQKCETYELKLDEKDSIITRLKSKLAQSELDFNRLEYEFQKLKNSSKLSDLNPSSQKSYSNSMQETNQGSPLQIPIKTQNRYSSVQNISGLNTSPKNLSPRKQSPPHNQPLTILCNLNTHQTNNNQYSSSSSSSKSPVTHRSRSPAHKSGNTQSDNLIKYQNHLNQQQPQHHYMENENLVVNHSAPFQAYNRKSLQSNTKLNNSNLSTPLQSQQQKGNISNAHQSFKISDLTPDKQIKYIEKLENEFDQLMKQRQQLDAKLTRLPYKATNPSMHAIRESVEEELNVVEKKIASVKLELRKLNIIKTH</sequence>
<dbReference type="SUPFAM" id="SSF57997">
    <property type="entry name" value="Tropomyosin"/>
    <property type="match status" value="1"/>
</dbReference>
<evidence type="ECO:0000313" key="3">
    <source>
        <dbReference type="EMBL" id="CAF0890143.1"/>
    </source>
</evidence>
<dbReference type="PANTHER" id="PTHR14926">
    <property type="entry name" value="M-PHASE PHOSPHOPROTEIN 9"/>
    <property type="match status" value="1"/>
</dbReference>
<accession>A0A813YXF5</accession>
<feature type="region of interest" description="Disordered" evidence="2">
    <location>
        <begin position="686"/>
        <end position="753"/>
    </location>
</feature>
<organism evidence="3 4">
    <name type="scientific">Brachionus calyciflorus</name>
    <dbReference type="NCBI Taxonomy" id="104777"/>
    <lineage>
        <taxon>Eukaryota</taxon>
        <taxon>Metazoa</taxon>
        <taxon>Spiralia</taxon>
        <taxon>Gnathifera</taxon>
        <taxon>Rotifera</taxon>
        <taxon>Eurotatoria</taxon>
        <taxon>Monogononta</taxon>
        <taxon>Pseudotrocha</taxon>
        <taxon>Ploima</taxon>
        <taxon>Brachionidae</taxon>
        <taxon>Brachionus</taxon>
    </lineage>
</organism>
<proteinExistence type="predicted"/>
<dbReference type="GO" id="GO:0005814">
    <property type="term" value="C:centriole"/>
    <property type="evidence" value="ECO:0007669"/>
    <property type="project" value="TreeGrafter"/>
</dbReference>
<evidence type="ECO:0000256" key="1">
    <source>
        <dbReference type="SAM" id="Coils"/>
    </source>
</evidence>
<feature type="region of interest" description="Disordered" evidence="2">
    <location>
        <begin position="292"/>
        <end position="314"/>
    </location>
</feature>
<feature type="compositionally biased region" description="Basic and acidic residues" evidence="2">
    <location>
        <begin position="292"/>
        <end position="303"/>
    </location>
</feature>
<dbReference type="InterPro" id="IPR026636">
    <property type="entry name" value="MPHOSPH9"/>
</dbReference>
<evidence type="ECO:0000256" key="2">
    <source>
        <dbReference type="SAM" id="MobiDB-lite"/>
    </source>
</evidence>